<proteinExistence type="predicted"/>
<evidence type="ECO:0000256" key="1">
    <source>
        <dbReference type="SAM" id="MobiDB-lite"/>
    </source>
</evidence>
<protein>
    <submittedName>
        <fullName evidence="2">Uncharacterized protein</fullName>
    </submittedName>
</protein>
<dbReference type="AlphaFoldDB" id="A0AAW1A7Z2"/>
<keyword evidence="3" id="KW-1185">Reference proteome</keyword>
<feature type="region of interest" description="Disordered" evidence="1">
    <location>
        <begin position="109"/>
        <end position="149"/>
    </location>
</feature>
<dbReference type="EMBL" id="JAWNGG020000044">
    <property type="protein sequence ID" value="KAK9306018.1"/>
    <property type="molecule type" value="Genomic_DNA"/>
</dbReference>
<gene>
    <name evidence="2" type="ORF">QLX08_003091</name>
</gene>
<comment type="caution">
    <text evidence="2">The sequence shown here is derived from an EMBL/GenBank/DDBJ whole genome shotgun (WGS) entry which is preliminary data.</text>
</comment>
<organism evidence="2 3">
    <name type="scientific">Tetragonisca angustula</name>
    <dbReference type="NCBI Taxonomy" id="166442"/>
    <lineage>
        <taxon>Eukaryota</taxon>
        <taxon>Metazoa</taxon>
        <taxon>Ecdysozoa</taxon>
        <taxon>Arthropoda</taxon>
        <taxon>Hexapoda</taxon>
        <taxon>Insecta</taxon>
        <taxon>Pterygota</taxon>
        <taxon>Neoptera</taxon>
        <taxon>Endopterygota</taxon>
        <taxon>Hymenoptera</taxon>
        <taxon>Apocrita</taxon>
        <taxon>Aculeata</taxon>
        <taxon>Apoidea</taxon>
        <taxon>Anthophila</taxon>
        <taxon>Apidae</taxon>
        <taxon>Tetragonisca</taxon>
    </lineage>
</organism>
<dbReference type="Proteomes" id="UP001432146">
    <property type="component" value="Unassembled WGS sequence"/>
</dbReference>
<accession>A0AAW1A7Z2</accession>
<name>A0AAW1A7Z2_9HYME</name>
<reference evidence="2 3" key="1">
    <citation type="submission" date="2024-05" db="EMBL/GenBank/DDBJ databases">
        <title>The nuclear and mitochondrial genome assemblies of Tetragonisca angustula (Apidae: Meliponini), a tiny yet remarkable pollinator in the Neotropics.</title>
        <authorList>
            <person name="Ferrari R."/>
            <person name="Ricardo P.C."/>
            <person name="Dias F.C."/>
            <person name="Araujo N.S."/>
            <person name="Soares D.O."/>
            <person name="Zhou Q.-S."/>
            <person name="Zhu C.-D."/>
            <person name="Coutinho L."/>
            <person name="Airas M.C."/>
            <person name="Batista T.M."/>
        </authorList>
    </citation>
    <scope>NUCLEOTIDE SEQUENCE [LARGE SCALE GENOMIC DNA]</scope>
    <source>
        <strain evidence="2">ASF017062</strain>
        <tissue evidence="2">Abdomen</tissue>
    </source>
</reference>
<sequence length="169" mass="18721">MASKQEHQLDSRSLLPFRLVVSSGSYGRPCISVYWSCHSGNGTQWYRAKPTGKRGNRRTMTANGEPEIHEFRGVSSCWNNGNLSASARVFPVGLGRERLSWYTCLINSSSPPSSYNSGDPGIGPRCETAKRNRRGAYAPSKSGNRCKAPPEVVSSMRERRNIVLERIGQ</sequence>
<evidence type="ECO:0000313" key="2">
    <source>
        <dbReference type="EMBL" id="KAK9306018.1"/>
    </source>
</evidence>
<evidence type="ECO:0000313" key="3">
    <source>
        <dbReference type="Proteomes" id="UP001432146"/>
    </source>
</evidence>